<name>A0A0P1BSR8_9BASI</name>
<evidence type="ECO:0000313" key="1">
    <source>
        <dbReference type="EMBL" id="CEH18980.1"/>
    </source>
</evidence>
<dbReference type="EMBL" id="CCYA01000276">
    <property type="protein sequence ID" value="CEH18980.1"/>
    <property type="molecule type" value="Genomic_DNA"/>
</dbReference>
<dbReference type="AlphaFoldDB" id="A0A0P1BSR8"/>
<reference evidence="1 2" key="1">
    <citation type="submission" date="2014-09" db="EMBL/GenBank/DDBJ databases">
        <authorList>
            <person name="Magalhaes I.L.F."/>
            <person name="Oliveira U."/>
            <person name="Santos F.R."/>
            <person name="Vidigal T.H.D.A."/>
            <person name="Brescovit A.D."/>
            <person name="Santos A.J."/>
        </authorList>
    </citation>
    <scope>NUCLEOTIDE SEQUENCE [LARGE SCALE GENOMIC DNA]</scope>
</reference>
<dbReference type="Proteomes" id="UP000054845">
    <property type="component" value="Unassembled WGS sequence"/>
</dbReference>
<evidence type="ECO:0000313" key="2">
    <source>
        <dbReference type="Proteomes" id="UP000054845"/>
    </source>
</evidence>
<proteinExistence type="predicted"/>
<sequence>MPDRVDPSHGKIVKLPSRCQIQMAAGRPRPKTAAETLAIMAAVKADISHRYLSFSLTLRVCCDDDPLESTRTINLDTGAVVAMFATCSFPATLRAFLLPLAVSLFER</sequence>
<keyword evidence="2" id="KW-1185">Reference proteome</keyword>
<protein>
    <submittedName>
        <fullName evidence="1">Uncharacterized protein</fullName>
    </submittedName>
</protein>
<accession>A0A0P1BSR8</accession>
<organism evidence="1 2">
    <name type="scientific">Ceraceosorus bombacis</name>
    <dbReference type="NCBI Taxonomy" id="401625"/>
    <lineage>
        <taxon>Eukaryota</taxon>
        <taxon>Fungi</taxon>
        <taxon>Dikarya</taxon>
        <taxon>Basidiomycota</taxon>
        <taxon>Ustilaginomycotina</taxon>
        <taxon>Exobasidiomycetes</taxon>
        <taxon>Ceraceosorales</taxon>
        <taxon>Ceraceosoraceae</taxon>
        <taxon>Ceraceosorus</taxon>
    </lineage>
</organism>